<comment type="caution">
    <text evidence="11">The sequence shown here is derived from an EMBL/GenBank/DDBJ whole genome shotgun (WGS) entry which is preliminary data.</text>
</comment>
<dbReference type="GO" id="GO:0016758">
    <property type="term" value="F:hexosyltransferase activity"/>
    <property type="evidence" value="ECO:0007669"/>
    <property type="project" value="InterPro"/>
</dbReference>
<evidence type="ECO:0008006" key="13">
    <source>
        <dbReference type="Google" id="ProtNLM"/>
    </source>
</evidence>
<dbReference type="AlphaFoldDB" id="A0AAD3CDV0"/>
<gene>
    <name evidence="11" type="ORF">CTEN210_00462</name>
</gene>
<sequence>MSSVKTTPTLSNDHEIEESNTIDHGGRIKESPYPPASTTMESLDRHKRQTRVLMGVFTINGYFEKRQRSKVRTLFQVHPDICTIEEAKAMAKAEHPTNDKYRKREACKLIYTFVFGGRFQDQNATTKIFNSTLVPTDKILMSTKETLSKAEYTRDESPDDLTFLNIRENMEDGKSLTWFNYAVNYATKDIGEVDWVGKMDSDTMVYLDQFFEFYEKNLFPYPYNRNTICGKFLNKNSWNQSMTNFLEKEEDWFHINMNDNHLYTAGELYLLSNDLAKSTIATLNADEMLYENYTHGIEDHDTSTIATIAAGGDTKSAINVKWITKKQQFWMHGVKRKFGLQQFRRYWNDEVTRIQNLLESKVLVDNKE</sequence>
<keyword evidence="5" id="KW-0812">Transmembrane</keyword>
<evidence type="ECO:0000256" key="3">
    <source>
        <dbReference type="ARBA" id="ARBA00022676"/>
    </source>
</evidence>
<dbReference type="Pfam" id="PF01762">
    <property type="entry name" value="Galactosyl_T"/>
    <property type="match status" value="1"/>
</dbReference>
<evidence type="ECO:0000256" key="4">
    <source>
        <dbReference type="ARBA" id="ARBA00022679"/>
    </source>
</evidence>
<evidence type="ECO:0000256" key="5">
    <source>
        <dbReference type="ARBA" id="ARBA00022692"/>
    </source>
</evidence>
<evidence type="ECO:0000256" key="8">
    <source>
        <dbReference type="ARBA" id="ARBA00023034"/>
    </source>
</evidence>
<evidence type="ECO:0000313" key="11">
    <source>
        <dbReference type="EMBL" id="GFH43988.1"/>
    </source>
</evidence>
<evidence type="ECO:0000256" key="2">
    <source>
        <dbReference type="ARBA" id="ARBA00008661"/>
    </source>
</evidence>
<protein>
    <recommendedName>
        <fullName evidence="13">Hexosyltransferase</fullName>
    </recommendedName>
</protein>
<dbReference type="EMBL" id="BLLK01000019">
    <property type="protein sequence ID" value="GFH43988.1"/>
    <property type="molecule type" value="Genomic_DNA"/>
</dbReference>
<keyword evidence="12" id="KW-1185">Reference proteome</keyword>
<keyword evidence="3" id="KW-0328">Glycosyltransferase</keyword>
<organism evidence="11 12">
    <name type="scientific">Chaetoceros tenuissimus</name>
    <dbReference type="NCBI Taxonomy" id="426638"/>
    <lineage>
        <taxon>Eukaryota</taxon>
        <taxon>Sar</taxon>
        <taxon>Stramenopiles</taxon>
        <taxon>Ochrophyta</taxon>
        <taxon>Bacillariophyta</taxon>
        <taxon>Coscinodiscophyceae</taxon>
        <taxon>Chaetocerotophycidae</taxon>
        <taxon>Chaetocerotales</taxon>
        <taxon>Chaetocerotaceae</taxon>
        <taxon>Chaetoceros</taxon>
    </lineage>
</organism>
<evidence type="ECO:0000256" key="9">
    <source>
        <dbReference type="ARBA" id="ARBA00023136"/>
    </source>
</evidence>
<keyword evidence="4" id="KW-0808">Transferase</keyword>
<comment type="similarity">
    <text evidence="2">Belongs to the glycosyltransferase 31 family.</text>
</comment>
<evidence type="ECO:0000256" key="7">
    <source>
        <dbReference type="ARBA" id="ARBA00022989"/>
    </source>
</evidence>
<keyword evidence="9" id="KW-0472">Membrane</keyword>
<feature type="compositionally biased region" description="Polar residues" evidence="10">
    <location>
        <begin position="1"/>
        <end position="11"/>
    </location>
</feature>
<proteinExistence type="inferred from homology"/>
<reference evidence="11 12" key="1">
    <citation type="journal article" date="2021" name="Sci. Rep.">
        <title>The genome of the diatom Chaetoceros tenuissimus carries an ancient integrated fragment of an extant virus.</title>
        <authorList>
            <person name="Hongo Y."/>
            <person name="Kimura K."/>
            <person name="Takaki Y."/>
            <person name="Yoshida Y."/>
            <person name="Baba S."/>
            <person name="Kobayashi G."/>
            <person name="Nagasaki K."/>
            <person name="Hano T."/>
            <person name="Tomaru Y."/>
        </authorList>
    </citation>
    <scope>NUCLEOTIDE SEQUENCE [LARGE SCALE GENOMIC DNA]</scope>
    <source>
        <strain evidence="11 12">NIES-3715</strain>
    </source>
</reference>
<evidence type="ECO:0000256" key="6">
    <source>
        <dbReference type="ARBA" id="ARBA00022968"/>
    </source>
</evidence>
<keyword evidence="8" id="KW-0333">Golgi apparatus</keyword>
<dbReference type="InterPro" id="IPR002659">
    <property type="entry name" value="Glyco_trans_31"/>
</dbReference>
<accession>A0AAD3CDV0</accession>
<dbReference type="GO" id="GO:0000139">
    <property type="term" value="C:Golgi membrane"/>
    <property type="evidence" value="ECO:0007669"/>
    <property type="project" value="UniProtKB-SubCell"/>
</dbReference>
<comment type="subcellular location">
    <subcellularLocation>
        <location evidence="1">Golgi apparatus membrane</location>
        <topology evidence="1">Single-pass type II membrane protein</topology>
    </subcellularLocation>
</comment>
<keyword evidence="7" id="KW-1133">Transmembrane helix</keyword>
<evidence type="ECO:0000256" key="10">
    <source>
        <dbReference type="SAM" id="MobiDB-lite"/>
    </source>
</evidence>
<dbReference type="Proteomes" id="UP001054902">
    <property type="component" value="Unassembled WGS sequence"/>
</dbReference>
<evidence type="ECO:0000313" key="12">
    <source>
        <dbReference type="Proteomes" id="UP001054902"/>
    </source>
</evidence>
<name>A0AAD3CDV0_9STRA</name>
<feature type="region of interest" description="Disordered" evidence="10">
    <location>
        <begin position="1"/>
        <end position="45"/>
    </location>
</feature>
<keyword evidence="6" id="KW-0735">Signal-anchor</keyword>
<evidence type="ECO:0000256" key="1">
    <source>
        <dbReference type="ARBA" id="ARBA00004323"/>
    </source>
</evidence>